<organism evidence="3 4">
    <name type="scientific">Prauserella muralis</name>
    <dbReference type="NCBI Taxonomy" id="588067"/>
    <lineage>
        <taxon>Bacteria</taxon>
        <taxon>Bacillati</taxon>
        <taxon>Actinomycetota</taxon>
        <taxon>Actinomycetes</taxon>
        <taxon>Pseudonocardiales</taxon>
        <taxon>Pseudonocardiaceae</taxon>
        <taxon>Prauserella</taxon>
    </lineage>
</organism>
<keyword evidence="4" id="KW-1185">Reference proteome</keyword>
<evidence type="ECO:0000313" key="3">
    <source>
        <dbReference type="EMBL" id="PXY32025.1"/>
    </source>
</evidence>
<evidence type="ECO:0000256" key="2">
    <source>
        <dbReference type="SAM" id="Phobius"/>
    </source>
</evidence>
<keyword evidence="2" id="KW-0812">Transmembrane</keyword>
<sequence>MSDVSWPAVPGYSSERLHQPWRLFVALAELVVAGVAVWGAFLSWDSAFTEIVVRLDDGTELVSRHVAGNWVGAAIGLGGLAGLLVVDAVRQASLGARTRRRRRRASRENGRGDSD</sequence>
<keyword evidence="2" id="KW-0472">Membrane</keyword>
<dbReference type="Proteomes" id="UP000249915">
    <property type="component" value="Unassembled WGS sequence"/>
</dbReference>
<comment type="caution">
    <text evidence="3">The sequence shown here is derived from an EMBL/GenBank/DDBJ whole genome shotgun (WGS) entry which is preliminary data.</text>
</comment>
<dbReference type="AlphaFoldDB" id="A0A2V4B9D0"/>
<feature type="transmembrane region" description="Helical" evidence="2">
    <location>
        <begin position="21"/>
        <end position="41"/>
    </location>
</feature>
<proteinExistence type="predicted"/>
<feature type="region of interest" description="Disordered" evidence="1">
    <location>
        <begin position="95"/>
        <end position="115"/>
    </location>
</feature>
<evidence type="ECO:0000313" key="4">
    <source>
        <dbReference type="Proteomes" id="UP000249915"/>
    </source>
</evidence>
<keyword evidence="2" id="KW-1133">Transmembrane helix</keyword>
<reference evidence="3 4" key="1">
    <citation type="submission" date="2016-07" db="EMBL/GenBank/DDBJ databases">
        <title>Draft genome sequence of Prauserella muralis DSM 45305, isolated from a mould-covered wall in an indoor environment.</title>
        <authorList>
            <person name="Ruckert C."/>
            <person name="Albersmeier A."/>
            <person name="Jiang C.-L."/>
            <person name="Jiang Y."/>
            <person name="Kalinowski J."/>
            <person name="Schneider O."/>
            <person name="Winkler A."/>
            <person name="Zotchev S.B."/>
        </authorList>
    </citation>
    <scope>NUCLEOTIDE SEQUENCE [LARGE SCALE GENOMIC DNA]</scope>
    <source>
        <strain evidence="3 4">DSM 45305</strain>
    </source>
</reference>
<dbReference type="EMBL" id="MASW01000001">
    <property type="protein sequence ID" value="PXY32025.1"/>
    <property type="molecule type" value="Genomic_DNA"/>
</dbReference>
<protein>
    <submittedName>
        <fullName evidence="3">Uncharacterized protein</fullName>
    </submittedName>
</protein>
<dbReference type="RefSeq" id="WP_112280063.1">
    <property type="nucleotide sequence ID" value="NZ_MASW01000001.1"/>
</dbReference>
<gene>
    <name evidence="3" type="ORF">BAY60_06835</name>
</gene>
<name>A0A2V4B9D0_9PSEU</name>
<feature type="compositionally biased region" description="Basic and acidic residues" evidence="1">
    <location>
        <begin position="106"/>
        <end position="115"/>
    </location>
</feature>
<evidence type="ECO:0000256" key="1">
    <source>
        <dbReference type="SAM" id="MobiDB-lite"/>
    </source>
</evidence>
<feature type="transmembrane region" description="Helical" evidence="2">
    <location>
        <begin position="70"/>
        <end position="89"/>
    </location>
</feature>
<accession>A0A2V4B9D0</accession>